<proteinExistence type="inferred from homology"/>
<evidence type="ECO:0000313" key="9">
    <source>
        <dbReference type="Proteomes" id="UP000182598"/>
    </source>
</evidence>
<dbReference type="InterPro" id="IPR003538">
    <property type="entry name" value="TonB"/>
</dbReference>
<dbReference type="EMBL" id="CYHB01000004">
    <property type="protein sequence ID" value="CUA86722.1"/>
    <property type="molecule type" value="Genomic_DNA"/>
</dbReference>
<comment type="subcellular location">
    <subcellularLocation>
        <location evidence="5">Cell inner membrane</location>
        <topology evidence="5">Single-pass membrane protein</topology>
        <orientation evidence="5">Periplasmic side</orientation>
    </subcellularLocation>
    <subcellularLocation>
        <location evidence="1">Membrane</location>
        <topology evidence="1">Single-pass membrane protein</topology>
    </subcellularLocation>
</comment>
<sequence>MTIKKLLVAAAIVAVSTSAAANDSDKVNFEKTYSAFQQALNEQAESSKLVELAQQSYQTGEKYFGVDNINTANLKMSYLNLVPIETLRSAESQQLADSALEAYRQHYQADAPELIGALQMVLSTRDSSSDMNKLKDIFYELIDVADANMASQPEVMLREKVDAGAQMLRLGSRASSELVEFAEAANKQFGDEHELTLLASFHAGRYLEAKGEVEQAVANFQKLTAVEKVPRNLSYPKYVSHARLVNHLEKLGRSDEATEHCVAIANLGYGIGEEREPQPLYRVNPKYPSSLASLERGGKVTMKFDINAIGMVENIEIIESAYKALANVSIEAVKQWRYAPYIKDGKPTVATGRMVQMVFEME</sequence>
<dbReference type="NCBIfam" id="TIGR01352">
    <property type="entry name" value="tonB_Cterm"/>
    <property type="match status" value="1"/>
</dbReference>
<dbReference type="RefSeq" id="WP_055439253.1">
    <property type="nucleotide sequence ID" value="NZ_CYHB01000004.1"/>
</dbReference>
<dbReference type="GO" id="GO:0005886">
    <property type="term" value="C:plasma membrane"/>
    <property type="evidence" value="ECO:0007669"/>
    <property type="project" value="UniProtKB-SubCell"/>
</dbReference>
<protein>
    <recommendedName>
        <fullName evidence="5">Protein TonB</fullName>
    </recommendedName>
</protein>
<feature type="chain" id="PRO_5005504100" description="Protein TonB" evidence="6">
    <location>
        <begin position="22"/>
        <end position="362"/>
    </location>
</feature>
<keyword evidence="5" id="KW-0735">Signal-anchor</keyword>
<dbReference type="InterPro" id="IPR037682">
    <property type="entry name" value="TonB_C"/>
</dbReference>
<comment type="similarity">
    <text evidence="5">Belongs to the TonB family.</text>
</comment>
<dbReference type="PRINTS" id="PR01374">
    <property type="entry name" value="TONBPROTEIN"/>
</dbReference>
<dbReference type="AlphaFoldDB" id="A0A0K6H6W1"/>
<organism evidence="8 9">
    <name type="scientific">Pseudidiomarina woesei</name>
    <dbReference type="NCBI Taxonomy" id="1381080"/>
    <lineage>
        <taxon>Bacteria</taxon>
        <taxon>Pseudomonadati</taxon>
        <taxon>Pseudomonadota</taxon>
        <taxon>Gammaproteobacteria</taxon>
        <taxon>Alteromonadales</taxon>
        <taxon>Idiomarinaceae</taxon>
        <taxon>Pseudidiomarina</taxon>
    </lineage>
</organism>
<keyword evidence="5" id="KW-0813">Transport</keyword>
<evidence type="ECO:0000259" key="7">
    <source>
        <dbReference type="PROSITE" id="PS52015"/>
    </source>
</evidence>
<keyword evidence="2" id="KW-0812">Transmembrane</keyword>
<evidence type="ECO:0000256" key="5">
    <source>
        <dbReference type="RuleBase" id="RU362123"/>
    </source>
</evidence>
<dbReference type="OrthoDB" id="1628901at2"/>
<keyword evidence="5" id="KW-0653">Protein transport</keyword>
<evidence type="ECO:0000313" key="8">
    <source>
        <dbReference type="EMBL" id="CUA86722.1"/>
    </source>
</evidence>
<keyword evidence="3" id="KW-1133">Transmembrane helix</keyword>
<dbReference type="SUPFAM" id="SSF74653">
    <property type="entry name" value="TolA/TonB C-terminal domain"/>
    <property type="match status" value="1"/>
</dbReference>
<evidence type="ECO:0000256" key="3">
    <source>
        <dbReference type="ARBA" id="ARBA00022989"/>
    </source>
</evidence>
<dbReference type="Proteomes" id="UP000182598">
    <property type="component" value="Unassembled WGS sequence"/>
</dbReference>
<accession>A0A0K6H6W1</accession>
<feature type="signal peptide" evidence="6">
    <location>
        <begin position="1"/>
        <end position="21"/>
    </location>
</feature>
<dbReference type="GO" id="GO:0055085">
    <property type="term" value="P:transmembrane transport"/>
    <property type="evidence" value="ECO:0007669"/>
    <property type="project" value="InterPro"/>
</dbReference>
<feature type="domain" description="TonB C-terminal" evidence="7">
    <location>
        <begin position="272"/>
        <end position="362"/>
    </location>
</feature>
<keyword evidence="6" id="KW-0732">Signal</keyword>
<dbReference type="PROSITE" id="PS52015">
    <property type="entry name" value="TONB_CTD"/>
    <property type="match status" value="1"/>
</dbReference>
<dbReference type="InterPro" id="IPR006260">
    <property type="entry name" value="TonB/TolA_C"/>
</dbReference>
<dbReference type="GO" id="GO:0031992">
    <property type="term" value="F:energy transducer activity"/>
    <property type="evidence" value="ECO:0007669"/>
    <property type="project" value="InterPro"/>
</dbReference>
<evidence type="ECO:0000256" key="1">
    <source>
        <dbReference type="ARBA" id="ARBA00004167"/>
    </source>
</evidence>
<evidence type="ECO:0000256" key="4">
    <source>
        <dbReference type="ARBA" id="ARBA00023136"/>
    </source>
</evidence>
<comment type="function">
    <text evidence="5">Interacts with outer membrane receptor proteins that carry out high-affinity binding and energy dependent uptake into the periplasmic space of specific substrates. It could act to transduce energy from the cytoplasmic membrane to specific energy-requiring processes in the outer membrane, resulting in the release into the periplasm of ligands bound by these outer membrane proteins.</text>
</comment>
<keyword evidence="5" id="KW-0997">Cell inner membrane</keyword>
<keyword evidence="9" id="KW-1185">Reference proteome</keyword>
<dbReference type="GO" id="GO:0030288">
    <property type="term" value="C:outer membrane-bounded periplasmic space"/>
    <property type="evidence" value="ECO:0007669"/>
    <property type="project" value="InterPro"/>
</dbReference>
<dbReference type="GO" id="GO:0015031">
    <property type="term" value="P:protein transport"/>
    <property type="evidence" value="ECO:0007669"/>
    <property type="project" value="UniProtKB-UniRule"/>
</dbReference>
<name>A0A0K6H6W1_9GAMM</name>
<evidence type="ECO:0000256" key="6">
    <source>
        <dbReference type="SAM" id="SignalP"/>
    </source>
</evidence>
<keyword evidence="4" id="KW-0472">Membrane</keyword>
<dbReference type="Gene3D" id="3.30.1150.10">
    <property type="match status" value="1"/>
</dbReference>
<reference evidence="9" key="1">
    <citation type="submission" date="2015-08" db="EMBL/GenBank/DDBJ databases">
        <authorList>
            <person name="Varghese N."/>
        </authorList>
    </citation>
    <scope>NUCLEOTIDE SEQUENCE [LARGE SCALE GENOMIC DNA]</scope>
    <source>
        <strain evidence="9">DSM 27808</strain>
    </source>
</reference>
<gene>
    <name evidence="8" type="ORF">Ga0061064_1594</name>
</gene>
<dbReference type="GO" id="GO:0015891">
    <property type="term" value="P:siderophore transport"/>
    <property type="evidence" value="ECO:0007669"/>
    <property type="project" value="InterPro"/>
</dbReference>
<dbReference type="Pfam" id="PF03544">
    <property type="entry name" value="TonB_C"/>
    <property type="match status" value="1"/>
</dbReference>
<keyword evidence="5" id="KW-1003">Cell membrane</keyword>
<evidence type="ECO:0000256" key="2">
    <source>
        <dbReference type="ARBA" id="ARBA00022692"/>
    </source>
</evidence>